<proteinExistence type="predicted"/>
<organism evidence="1 2">
    <name type="scientific">Rahnella bonaserana</name>
    <dbReference type="NCBI Taxonomy" id="2816248"/>
    <lineage>
        <taxon>Bacteria</taxon>
        <taxon>Pseudomonadati</taxon>
        <taxon>Pseudomonadota</taxon>
        <taxon>Gammaproteobacteria</taxon>
        <taxon>Enterobacterales</taxon>
        <taxon>Yersiniaceae</taxon>
        <taxon>Rahnella</taxon>
    </lineage>
</organism>
<gene>
    <name evidence="1" type="ORF">J1778_00040</name>
</gene>
<accession>A0ABS6LP25</accession>
<evidence type="ECO:0000313" key="1">
    <source>
        <dbReference type="EMBL" id="MBU9853686.1"/>
    </source>
</evidence>
<keyword evidence="2" id="KW-1185">Reference proteome</keyword>
<reference evidence="1 2" key="1">
    <citation type="submission" date="2021-03" db="EMBL/GenBank/DDBJ databases">
        <title>Five novel Rahnella species.</title>
        <authorList>
            <person name="Brady C."/>
            <person name="Asselin J."/>
            <person name="Beer S."/>
            <person name="Bruberg M.B."/>
            <person name="Crampton B."/>
            <person name="Venter S."/>
            <person name="Arnold D."/>
            <person name="Denman S."/>
        </authorList>
    </citation>
    <scope>NUCLEOTIDE SEQUENCE [LARGE SCALE GENOMIC DNA]</scope>
    <source>
        <strain evidence="1 2">H11b</strain>
    </source>
</reference>
<sequence length="84" mass="9385">AGQVLEPQAYPFSDLPDGILITRIVAKGSRTEHFRLTIWGMAYRETICFRPEPPARPVLSGTIPARVESPTKGDTYAWLDNQGR</sequence>
<comment type="caution">
    <text evidence="1">The sequence shown here is derived from an EMBL/GenBank/DDBJ whole genome shotgun (WGS) entry which is preliminary data.</text>
</comment>
<feature type="non-terminal residue" evidence="1">
    <location>
        <position position="1"/>
    </location>
</feature>
<feature type="non-terminal residue" evidence="1">
    <location>
        <position position="84"/>
    </location>
</feature>
<dbReference type="EMBL" id="JAFMOW010000011">
    <property type="protein sequence ID" value="MBU9853686.1"/>
    <property type="molecule type" value="Genomic_DNA"/>
</dbReference>
<dbReference type="SUPFAM" id="SSF69279">
    <property type="entry name" value="Phage tail proteins"/>
    <property type="match status" value="1"/>
</dbReference>
<evidence type="ECO:0000313" key="2">
    <source>
        <dbReference type="Proteomes" id="UP000734343"/>
    </source>
</evidence>
<protein>
    <submittedName>
        <fullName evidence="1">Type VI secretion system tip protein VgrG</fullName>
    </submittedName>
</protein>
<dbReference type="Proteomes" id="UP000734343">
    <property type="component" value="Unassembled WGS sequence"/>
</dbReference>
<name>A0ABS6LP25_9GAMM</name>